<protein>
    <submittedName>
        <fullName evidence="1">Uncharacterized protein</fullName>
    </submittedName>
</protein>
<dbReference type="Proteomes" id="UP001259832">
    <property type="component" value="Unassembled WGS sequence"/>
</dbReference>
<dbReference type="EMBL" id="JASMQC010000061">
    <property type="protein sequence ID" value="KAK1928566.1"/>
    <property type="molecule type" value="Genomic_DNA"/>
</dbReference>
<gene>
    <name evidence="1" type="ORF">P3T76_015930</name>
</gene>
<comment type="caution">
    <text evidence="1">The sequence shown here is derived from an EMBL/GenBank/DDBJ whole genome shotgun (WGS) entry which is preliminary data.</text>
</comment>
<name>A0AAD9L9T9_9STRA</name>
<keyword evidence="2" id="KW-1185">Reference proteome</keyword>
<accession>A0AAD9L9T9</accession>
<evidence type="ECO:0000313" key="1">
    <source>
        <dbReference type="EMBL" id="KAK1928566.1"/>
    </source>
</evidence>
<sequence length="146" mass="16291">MNPISKIPAKLLEGGLVFLHIGGTEISKLPKTVEDASALEQIRVDNTEIPFFWDWIDPVIENAGAVLSDVPTTVVASNTSYCSDLERILNRTQTSFTAPQHHHQSRYLSDASEENWVLLHQTVSCGEWPVIQYPIDSEDKNSGIKM</sequence>
<proteinExistence type="predicted"/>
<reference evidence="1" key="1">
    <citation type="submission" date="2023-08" db="EMBL/GenBank/DDBJ databases">
        <title>Reference Genome Resource for the Citrus Pathogen Phytophthora citrophthora.</title>
        <authorList>
            <person name="Moller H."/>
            <person name="Coetzee B."/>
            <person name="Rose L.J."/>
            <person name="Van Niekerk J.M."/>
        </authorList>
    </citation>
    <scope>NUCLEOTIDE SEQUENCE</scope>
    <source>
        <strain evidence="1">STE-U-9442</strain>
    </source>
</reference>
<evidence type="ECO:0000313" key="2">
    <source>
        <dbReference type="Proteomes" id="UP001259832"/>
    </source>
</evidence>
<dbReference type="AlphaFoldDB" id="A0AAD9L9T9"/>
<organism evidence="1 2">
    <name type="scientific">Phytophthora citrophthora</name>
    <dbReference type="NCBI Taxonomy" id="4793"/>
    <lineage>
        <taxon>Eukaryota</taxon>
        <taxon>Sar</taxon>
        <taxon>Stramenopiles</taxon>
        <taxon>Oomycota</taxon>
        <taxon>Peronosporomycetes</taxon>
        <taxon>Peronosporales</taxon>
        <taxon>Peronosporaceae</taxon>
        <taxon>Phytophthora</taxon>
    </lineage>
</organism>